<sequence length="137" mass="15669">MLESIRKGDFLETAEYSGNMYGTSKRVVKAIQEQGKVCLLEIDTQGVRQVKQMTDFNPLYVFVKPPSMDDLEERLRARGTETEESLQTRLAAARHEIEYGEQPGNFDTVIVNDDFPRAYKQLRTAVMPLFADLMSDK</sequence>
<dbReference type="InterPro" id="IPR027417">
    <property type="entry name" value="P-loop_NTPase"/>
</dbReference>
<dbReference type="PANTHER" id="PTHR23117:SF13">
    <property type="entry name" value="GUANYLATE KINASE"/>
    <property type="match status" value="1"/>
</dbReference>
<dbReference type="OrthoDB" id="6334211at2759"/>
<dbReference type="InterPro" id="IPR008144">
    <property type="entry name" value="Guanylate_kin-like_dom"/>
</dbReference>
<dbReference type="InterPro" id="IPR008145">
    <property type="entry name" value="GK/Ca_channel_bsu"/>
</dbReference>
<protein>
    <submittedName>
        <fullName evidence="4">Uncharacterized protein</fullName>
    </submittedName>
</protein>
<dbReference type="AlphaFoldDB" id="A0A7R8W9Z6"/>
<name>A0A7R8W9Z6_9CRUS</name>
<organism evidence="4">
    <name type="scientific">Cyprideis torosa</name>
    <dbReference type="NCBI Taxonomy" id="163714"/>
    <lineage>
        <taxon>Eukaryota</taxon>
        <taxon>Metazoa</taxon>
        <taxon>Ecdysozoa</taxon>
        <taxon>Arthropoda</taxon>
        <taxon>Crustacea</taxon>
        <taxon>Oligostraca</taxon>
        <taxon>Ostracoda</taxon>
        <taxon>Podocopa</taxon>
        <taxon>Podocopida</taxon>
        <taxon>Cytherocopina</taxon>
        <taxon>Cytheroidea</taxon>
        <taxon>Cytherideidae</taxon>
        <taxon>Cyprideis</taxon>
    </lineage>
</organism>
<comment type="similarity">
    <text evidence="1">Belongs to the guanylate kinase family.</text>
</comment>
<dbReference type="EMBL" id="OB660498">
    <property type="protein sequence ID" value="CAD7225091.1"/>
    <property type="molecule type" value="Genomic_DNA"/>
</dbReference>
<dbReference type="GO" id="GO:0005829">
    <property type="term" value="C:cytosol"/>
    <property type="evidence" value="ECO:0007669"/>
    <property type="project" value="TreeGrafter"/>
</dbReference>
<keyword evidence="2" id="KW-0808">Transferase</keyword>
<dbReference type="PANTHER" id="PTHR23117">
    <property type="entry name" value="GUANYLATE KINASE-RELATED"/>
    <property type="match status" value="1"/>
</dbReference>
<evidence type="ECO:0000256" key="3">
    <source>
        <dbReference type="ARBA" id="ARBA00022777"/>
    </source>
</evidence>
<accession>A0A7R8W9Z6</accession>
<gene>
    <name evidence="4" type="ORF">CTOB1V02_LOCUS3038</name>
</gene>
<dbReference type="SUPFAM" id="SSF52540">
    <property type="entry name" value="P-loop containing nucleoside triphosphate hydrolases"/>
    <property type="match status" value="1"/>
</dbReference>
<keyword evidence="3" id="KW-0418">Kinase</keyword>
<dbReference type="SMART" id="SM00072">
    <property type="entry name" value="GuKc"/>
    <property type="match status" value="1"/>
</dbReference>
<dbReference type="Pfam" id="PF00625">
    <property type="entry name" value="Guanylate_kin"/>
    <property type="match status" value="1"/>
</dbReference>
<evidence type="ECO:0000256" key="2">
    <source>
        <dbReference type="ARBA" id="ARBA00022679"/>
    </source>
</evidence>
<proteinExistence type="inferred from homology"/>
<evidence type="ECO:0000256" key="1">
    <source>
        <dbReference type="ARBA" id="ARBA00005790"/>
    </source>
</evidence>
<evidence type="ECO:0000313" key="4">
    <source>
        <dbReference type="EMBL" id="CAD7225091.1"/>
    </source>
</evidence>
<dbReference type="GO" id="GO:0004385">
    <property type="term" value="F:GMP kinase activity"/>
    <property type="evidence" value="ECO:0007669"/>
    <property type="project" value="TreeGrafter"/>
</dbReference>
<reference evidence="4" key="1">
    <citation type="submission" date="2020-11" db="EMBL/GenBank/DDBJ databases">
        <authorList>
            <person name="Tran Van P."/>
        </authorList>
    </citation>
    <scope>NUCLEOTIDE SEQUENCE</scope>
</reference>
<dbReference type="PROSITE" id="PS50052">
    <property type="entry name" value="GUANYLATE_KINASE_2"/>
    <property type="match status" value="1"/>
</dbReference>
<dbReference type="Gene3D" id="3.40.50.300">
    <property type="entry name" value="P-loop containing nucleotide triphosphate hydrolases"/>
    <property type="match status" value="1"/>
</dbReference>